<dbReference type="Proteomes" id="UP000184498">
    <property type="component" value="Unassembled WGS sequence"/>
</dbReference>
<accession>A0A1M6NUH5</accession>
<evidence type="ECO:0000256" key="1">
    <source>
        <dbReference type="ARBA" id="ARBA00022729"/>
    </source>
</evidence>
<feature type="domain" description="Secretion system C-terminal sorting" evidence="3">
    <location>
        <begin position="202"/>
        <end position="253"/>
    </location>
</feature>
<organism evidence="4 5">
    <name type="scientific">Epilithonimonas mollis</name>
    <dbReference type="NCBI Taxonomy" id="216903"/>
    <lineage>
        <taxon>Bacteria</taxon>
        <taxon>Pseudomonadati</taxon>
        <taxon>Bacteroidota</taxon>
        <taxon>Flavobacteriia</taxon>
        <taxon>Flavobacteriales</taxon>
        <taxon>Weeksellaceae</taxon>
        <taxon>Chryseobacterium group</taxon>
        <taxon>Epilithonimonas</taxon>
    </lineage>
</organism>
<keyword evidence="5" id="KW-1185">Reference proteome</keyword>
<reference evidence="5" key="1">
    <citation type="submission" date="2016-11" db="EMBL/GenBank/DDBJ databases">
        <authorList>
            <person name="Varghese N."/>
            <person name="Submissions S."/>
        </authorList>
    </citation>
    <scope>NUCLEOTIDE SEQUENCE [LARGE SCALE GENOMIC DNA]</scope>
    <source>
        <strain evidence="5">DSM 18016</strain>
    </source>
</reference>
<dbReference type="EMBL" id="FRAM01000001">
    <property type="protein sequence ID" value="SHJ99258.1"/>
    <property type="molecule type" value="Genomic_DNA"/>
</dbReference>
<dbReference type="OrthoDB" id="1465721at2"/>
<name>A0A1M6NUH5_9FLAO</name>
<evidence type="ECO:0000313" key="5">
    <source>
        <dbReference type="Proteomes" id="UP000184498"/>
    </source>
</evidence>
<feature type="signal peptide" evidence="2">
    <location>
        <begin position="1"/>
        <end position="19"/>
    </location>
</feature>
<dbReference type="RefSeq" id="WP_072996393.1">
    <property type="nucleotide sequence ID" value="NZ_FRAM01000001.1"/>
</dbReference>
<sequence>MKKFFTILAVSALAFTAQAQTTFTYVWNNQGFTNAQDITTGNIVAGKLTYDVQKNGASNGPKFYTANNGTLRMYSSNADGNGNSMAIIAAGTTKINSVKIKTPGTLGADNYAPATAIVKVDGIVVPTVYDPADATNATYLITTAIPASNITIQNGQTTTSAQIRVISMDVTYTEGLAVSDVVKANSTLVKNTVVGESIAFAKTADIQIVNAAGQVVKSAKVTEGTTLNVSSLAKGVYIVTGTVNGEKVSQKVIKN</sequence>
<evidence type="ECO:0000256" key="2">
    <source>
        <dbReference type="SAM" id="SignalP"/>
    </source>
</evidence>
<dbReference type="NCBIfam" id="TIGR04183">
    <property type="entry name" value="Por_Secre_tail"/>
    <property type="match status" value="1"/>
</dbReference>
<evidence type="ECO:0000259" key="3">
    <source>
        <dbReference type="Pfam" id="PF18962"/>
    </source>
</evidence>
<feature type="chain" id="PRO_5012500330" evidence="2">
    <location>
        <begin position="20"/>
        <end position="255"/>
    </location>
</feature>
<gene>
    <name evidence="4" type="ORF">SAMN05444371_0652</name>
</gene>
<dbReference type="AlphaFoldDB" id="A0A1M6NUH5"/>
<dbReference type="InterPro" id="IPR026444">
    <property type="entry name" value="Secre_tail"/>
</dbReference>
<dbReference type="Pfam" id="PF18962">
    <property type="entry name" value="Por_Secre_tail"/>
    <property type="match status" value="1"/>
</dbReference>
<evidence type="ECO:0000313" key="4">
    <source>
        <dbReference type="EMBL" id="SHJ99258.1"/>
    </source>
</evidence>
<protein>
    <submittedName>
        <fullName evidence="4">Por secretion system C-terminal sorting domain-containing protein</fullName>
    </submittedName>
</protein>
<proteinExistence type="predicted"/>
<keyword evidence="1 2" id="KW-0732">Signal</keyword>